<feature type="compositionally biased region" description="Polar residues" evidence="1">
    <location>
        <begin position="357"/>
        <end position="376"/>
    </location>
</feature>
<evidence type="ECO:0000313" key="4">
    <source>
        <dbReference type="Proteomes" id="UP000290189"/>
    </source>
</evidence>
<dbReference type="GO" id="GO:0030276">
    <property type="term" value="F:clathrin binding"/>
    <property type="evidence" value="ECO:0007669"/>
    <property type="project" value="TreeGrafter"/>
</dbReference>
<dbReference type="Gene3D" id="1.25.40.90">
    <property type="match status" value="1"/>
</dbReference>
<feature type="region of interest" description="Disordered" evidence="1">
    <location>
        <begin position="154"/>
        <end position="391"/>
    </location>
</feature>
<reference evidence="3 4" key="1">
    <citation type="submission" date="2018-03" db="EMBL/GenBank/DDBJ databases">
        <authorList>
            <person name="Fogelqvist J."/>
        </authorList>
    </citation>
    <scope>NUCLEOTIDE SEQUENCE [LARGE SCALE GENOMIC DNA]</scope>
</reference>
<dbReference type="InterPro" id="IPR008942">
    <property type="entry name" value="ENTH_VHS"/>
</dbReference>
<feature type="compositionally biased region" description="Low complexity" evidence="1">
    <location>
        <begin position="299"/>
        <end position="317"/>
    </location>
</feature>
<name>A0A3P3YJV8_PLABS</name>
<feature type="compositionally biased region" description="Pro residues" evidence="1">
    <location>
        <begin position="512"/>
        <end position="522"/>
    </location>
</feature>
<proteinExistence type="predicted"/>
<feature type="compositionally biased region" description="Polar residues" evidence="1">
    <location>
        <begin position="569"/>
        <end position="582"/>
    </location>
</feature>
<dbReference type="CDD" id="cd03571">
    <property type="entry name" value="ENTH"/>
    <property type="match status" value="1"/>
</dbReference>
<feature type="region of interest" description="Disordered" evidence="1">
    <location>
        <begin position="488"/>
        <end position="527"/>
    </location>
</feature>
<accession>A0A3P3YJV8</accession>
<dbReference type="GO" id="GO:0005768">
    <property type="term" value="C:endosome"/>
    <property type="evidence" value="ECO:0007669"/>
    <property type="project" value="TreeGrafter"/>
</dbReference>
<evidence type="ECO:0000256" key="1">
    <source>
        <dbReference type="SAM" id="MobiDB-lite"/>
    </source>
</evidence>
<evidence type="ECO:0000313" key="3">
    <source>
        <dbReference type="EMBL" id="SPR00486.1"/>
    </source>
</evidence>
<feature type="compositionally biased region" description="Basic and acidic residues" evidence="1">
    <location>
        <begin position="256"/>
        <end position="267"/>
    </location>
</feature>
<feature type="region of interest" description="Disordered" evidence="1">
    <location>
        <begin position="404"/>
        <end position="472"/>
    </location>
</feature>
<dbReference type="InterPro" id="IPR013809">
    <property type="entry name" value="ENTH"/>
</dbReference>
<feature type="compositionally biased region" description="Basic and acidic residues" evidence="1">
    <location>
        <begin position="180"/>
        <end position="190"/>
    </location>
</feature>
<dbReference type="GO" id="GO:0005886">
    <property type="term" value="C:plasma membrane"/>
    <property type="evidence" value="ECO:0007669"/>
    <property type="project" value="TreeGrafter"/>
</dbReference>
<gene>
    <name evidence="3" type="ORF">PLBR_LOCUS7701</name>
</gene>
<keyword evidence="3" id="KW-0496">Mitochondrion</keyword>
<feature type="domain" description="ENTH" evidence="2">
    <location>
        <begin position="10"/>
        <end position="140"/>
    </location>
</feature>
<protein>
    <recommendedName>
        <fullName evidence="2">ENTH domain-containing protein</fullName>
    </recommendedName>
</protein>
<organism evidence="3 4">
    <name type="scientific">Plasmodiophora brassicae</name>
    <name type="common">Clubroot disease agent</name>
    <dbReference type="NCBI Taxonomy" id="37360"/>
    <lineage>
        <taxon>Eukaryota</taxon>
        <taxon>Sar</taxon>
        <taxon>Rhizaria</taxon>
        <taxon>Endomyxa</taxon>
        <taxon>Phytomyxea</taxon>
        <taxon>Plasmodiophorida</taxon>
        <taxon>Plasmodiophoridae</taxon>
        <taxon>Plasmodiophora</taxon>
    </lineage>
</organism>
<dbReference type="SUPFAM" id="SSF48464">
    <property type="entry name" value="ENTH/VHS domain"/>
    <property type="match status" value="1"/>
</dbReference>
<geneLocation type="mitochondrion" evidence="3"/>
<feature type="compositionally biased region" description="Polar residues" evidence="1">
    <location>
        <begin position="154"/>
        <end position="175"/>
    </location>
</feature>
<dbReference type="AlphaFoldDB" id="A0A3P3YJV8"/>
<dbReference type="GO" id="GO:0005543">
    <property type="term" value="F:phospholipid binding"/>
    <property type="evidence" value="ECO:0007669"/>
    <property type="project" value="TreeGrafter"/>
</dbReference>
<evidence type="ECO:0000259" key="2">
    <source>
        <dbReference type="PROSITE" id="PS50942"/>
    </source>
</evidence>
<feature type="compositionally biased region" description="Low complexity" evidence="1">
    <location>
        <begin position="333"/>
        <end position="353"/>
    </location>
</feature>
<dbReference type="Proteomes" id="UP000290189">
    <property type="component" value="Unassembled WGS sequence"/>
</dbReference>
<feature type="region of interest" description="Disordered" evidence="1">
    <location>
        <begin position="541"/>
        <end position="582"/>
    </location>
</feature>
<dbReference type="EMBL" id="OVEO01000014">
    <property type="protein sequence ID" value="SPR00486.1"/>
    <property type="molecule type" value="Genomic_DNA"/>
</dbReference>
<feature type="compositionally biased region" description="Basic and acidic residues" evidence="1">
    <location>
        <begin position="207"/>
        <end position="218"/>
    </location>
</feature>
<dbReference type="PROSITE" id="PS50942">
    <property type="entry name" value="ENTH"/>
    <property type="match status" value="1"/>
</dbReference>
<dbReference type="PANTHER" id="PTHR12276:SF45">
    <property type="entry name" value="CLATHRIN INTERACTOR 1"/>
    <property type="match status" value="1"/>
</dbReference>
<dbReference type="GO" id="GO:0006897">
    <property type="term" value="P:endocytosis"/>
    <property type="evidence" value="ECO:0007669"/>
    <property type="project" value="TreeGrafter"/>
</dbReference>
<dbReference type="GO" id="GO:0030125">
    <property type="term" value="C:clathrin vesicle coat"/>
    <property type="evidence" value="ECO:0007669"/>
    <property type="project" value="TreeGrafter"/>
</dbReference>
<dbReference type="SMART" id="SM00273">
    <property type="entry name" value="ENTH"/>
    <property type="match status" value="1"/>
</dbReference>
<dbReference type="PANTHER" id="PTHR12276">
    <property type="entry name" value="EPSIN/ENT-RELATED"/>
    <property type="match status" value="1"/>
</dbReference>
<dbReference type="Pfam" id="PF01417">
    <property type="entry name" value="ENTH"/>
    <property type="match status" value="1"/>
</dbReference>
<sequence length="582" mass="64374">MKQVLRKVKDNVLLFTEGEKLVRDATSNEPWGASSTLMHQIADMTSQREHYDSCMSMLWKRLTDVTYPRHVLKACLLVEFLLRNGSERFVHDMKQRRRRFEALSKFTEYVENPELGEDVRRKTVQILALLDDDAKRNEERAVSARTKNKITAISNSNVNTSGGGFQSNFSKSNDNFGDAPKSEYESKFKDGSASMGQNELDDFDDEPAPKKRGDSEKKKEKKKPKKLDDEDDDNDDAEPKQQQPDSKAKKEKKKKEKGDEAGADKPKKEKKKKKKKKESDAPQPPSGHASDEEMGDFLSAAPAQQQQQQQAPRSQPAGDLDFADFMSGPPAPQQQQPAMMMAPASQQQQQQAANSYDFFSTLNSQSTTPTSMTQNEWFADKKPSAPDSTRTMAVPMNDLLDAPVSKVGSAAPSPMQQSQAGPKKQEDLWANLTNIDSLTEKAKAQQAAQPKPTGSPAFAGASMGTKAPFAPDPAAMFPPQAYGAQPSPYGMPSPAAPYGAPMQQHPYGAPAQQPPYGMPGYPPQQQQQQLPYAQYVYPPQQPAAFGYPPQVPPAQQQQQQQFGNLNPLAFNSQAQPFPNRAT</sequence>